<evidence type="ECO:0000259" key="7">
    <source>
        <dbReference type="Pfam" id="PF02687"/>
    </source>
</evidence>
<dbReference type="EMBL" id="CP003235">
    <property type="protein sequence ID" value="AFC30109.1"/>
    <property type="molecule type" value="Genomic_DNA"/>
</dbReference>
<keyword evidence="6" id="KW-0813">Transport</keyword>
<dbReference type="PIRSF" id="PIRSF018968">
    <property type="entry name" value="ABC_permease_BceB"/>
    <property type="match status" value="1"/>
</dbReference>
<dbReference type="AlphaFoldDB" id="H6NFM3"/>
<keyword evidence="2 6" id="KW-1003">Cell membrane</keyword>
<keyword evidence="3 6" id="KW-0812">Transmembrane</keyword>
<feature type="transmembrane region" description="Helical" evidence="6">
    <location>
        <begin position="226"/>
        <end position="253"/>
    </location>
</feature>
<comment type="similarity">
    <text evidence="6">Belongs to the ABC-4 integral membrane protein family.</text>
</comment>
<feature type="domain" description="ABC3 transporter permease C-terminal" evidence="7">
    <location>
        <begin position="62"/>
        <end position="170"/>
    </location>
</feature>
<dbReference type="PANTHER" id="PTHR46795">
    <property type="entry name" value="ABC TRANSPORTER PERMEASE-RELATED-RELATED"/>
    <property type="match status" value="1"/>
</dbReference>
<keyword evidence="4 6" id="KW-1133">Transmembrane helix</keyword>
<dbReference type="GO" id="GO:0055085">
    <property type="term" value="P:transmembrane transport"/>
    <property type="evidence" value="ECO:0007669"/>
    <property type="project" value="UniProtKB-UniRule"/>
</dbReference>
<evidence type="ECO:0000256" key="5">
    <source>
        <dbReference type="ARBA" id="ARBA00023136"/>
    </source>
</evidence>
<feature type="transmembrane region" description="Helical" evidence="6">
    <location>
        <begin position="110"/>
        <end position="133"/>
    </location>
</feature>
<proteinExistence type="inferred from homology"/>
<dbReference type="GO" id="GO:0005886">
    <property type="term" value="C:plasma membrane"/>
    <property type="evidence" value="ECO:0007669"/>
    <property type="project" value="UniProtKB-SubCell"/>
</dbReference>
<dbReference type="InterPro" id="IPR027022">
    <property type="entry name" value="ABC_permease_BceB-typ"/>
</dbReference>
<keyword evidence="9" id="KW-1185">Reference proteome</keyword>
<dbReference type="RefSeq" id="WP_014370155.1">
    <property type="nucleotide sequence ID" value="NC_016935.1"/>
</dbReference>
<dbReference type="InterPro" id="IPR003838">
    <property type="entry name" value="ABC3_permease_C"/>
</dbReference>
<dbReference type="InterPro" id="IPR052536">
    <property type="entry name" value="ABC-4_Integral_Memb_Prot"/>
</dbReference>
<evidence type="ECO:0000256" key="6">
    <source>
        <dbReference type="PIRNR" id="PIRNR018968"/>
    </source>
</evidence>
<feature type="transmembrane region" description="Helical" evidence="6">
    <location>
        <begin position="52"/>
        <end position="74"/>
    </location>
</feature>
<gene>
    <name evidence="8" type="ORF">PM3016_3254</name>
</gene>
<organism evidence="8 9">
    <name type="scientific">Paenibacillus mucilaginosus 3016</name>
    <dbReference type="NCBI Taxonomy" id="1116391"/>
    <lineage>
        <taxon>Bacteria</taxon>
        <taxon>Bacillati</taxon>
        <taxon>Bacillota</taxon>
        <taxon>Bacilli</taxon>
        <taxon>Bacillales</taxon>
        <taxon>Paenibacillaceae</taxon>
        <taxon>Paenibacillus</taxon>
    </lineage>
</organism>
<accession>H6NFM3</accession>
<feature type="transmembrane region" description="Helical" evidence="6">
    <location>
        <begin position="524"/>
        <end position="545"/>
    </location>
</feature>
<feature type="transmembrane region" description="Helical" evidence="6">
    <location>
        <begin position="153"/>
        <end position="170"/>
    </location>
</feature>
<name>H6NFM3_9BACL</name>
<feature type="transmembrane region" description="Helical" evidence="6">
    <location>
        <begin position="199"/>
        <end position="220"/>
    </location>
</feature>
<feature type="transmembrane region" description="Helical" evidence="6">
    <location>
        <begin position="609"/>
        <end position="631"/>
    </location>
</feature>
<evidence type="ECO:0000313" key="8">
    <source>
        <dbReference type="EMBL" id="AFC30109.1"/>
    </source>
</evidence>
<dbReference type="HOGENOM" id="CLU_022800_2_1_9"/>
<sequence length="642" mass="71825">MNSIKIAFKLLRNNLQIYEFYLIVLVVTVATYYNFAAIQYNETFEQIAERIQSASVASMTCGFVLLCTVVFFMWHANGFFFKRRQKETGIYMLAGISTSKIGRVFAFESILLGVLSLLLGLAAGILFSKLFFMFLGKAMYLDVDIAFSVSMKAIIQLVIVFGLIFIALGFKNYREVKKSQLIDMLNATKVKPTVPQSNYLKGLSGVFFILTGYVVATGFADWRWDLLLSSMATLILVSLGTYLFFGSFLTIVFSKLIQSKRMIYKSVRLVSISNIFFRLKANYRSLAMTAILAAATVTAFSVSLSFKQYAEDHKIIEVPYSLSYVSSDAMKNDQVKEGVTEAIQASGHQLAGWNEVRLAAVKVEYDGSKKIDSNNEAFAIRYSELVKTLEFLKVEDRESLLAELKPQDDEVSFILNARSLASPIRVKGDSIRLNGGTYTVKESRQVPVTGNALGFGSKNIYVLSDEQYNKMVTGTSETTLNGLRITDQEHSEQLVKNLTALVPGGKVNGFSTQYVQDYYTLNTFFFLGLIMSLVFVLATFSTIYFKILSDALMDQEQYEILKKVGMSKLEIQRSVYLQVGMAFLLPVVVGIIHSVAAMDMLEDIMNASFFLQIALGIGLFAVLMIAFYIGISKNYTKMVYGD</sequence>
<dbReference type="Proteomes" id="UP000007523">
    <property type="component" value="Chromosome"/>
</dbReference>
<reference evidence="8 9" key="1">
    <citation type="journal article" date="2012" name="J. Bacteriol.">
        <title>Complete Genome Sequence of Paenibacillus mucilaginosus 3016, a Bacterium Functional as Microbial Fertilizer.</title>
        <authorList>
            <person name="Ma M."/>
            <person name="Wang Z."/>
            <person name="Li L."/>
            <person name="Jiang X."/>
            <person name="Guan D."/>
            <person name="Cao F."/>
            <person name="Chen H."/>
            <person name="Wang X."/>
            <person name="Shen D."/>
            <person name="Du B."/>
            <person name="Li J."/>
        </authorList>
    </citation>
    <scope>NUCLEOTIDE SEQUENCE [LARGE SCALE GENOMIC DNA]</scope>
    <source>
        <strain evidence="8 9">3016</strain>
    </source>
</reference>
<evidence type="ECO:0000256" key="4">
    <source>
        <dbReference type="ARBA" id="ARBA00022989"/>
    </source>
</evidence>
<evidence type="ECO:0000256" key="2">
    <source>
        <dbReference type="ARBA" id="ARBA00022475"/>
    </source>
</evidence>
<dbReference type="KEGG" id="pmq:PM3016_3254"/>
<comment type="subcellular location">
    <subcellularLocation>
        <location evidence="1 6">Cell membrane</location>
        <topology evidence="1 6">Multi-pass membrane protein</topology>
    </subcellularLocation>
</comment>
<evidence type="ECO:0000313" key="9">
    <source>
        <dbReference type="Proteomes" id="UP000007523"/>
    </source>
</evidence>
<feature type="transmembrane region" description="Helical" evidence="6">
    <location>
        <begin position="20"/>
        <end position="40"/>
    </location>
</feature>
<feature type="transmembrane region" description="Helical" evidence="6">
    <location>
        <begin position="575"/>
        <end position="597"/>
    </location>
</feature>
<protein>
    <submittedName>
        <fullName evidence="8">Putative ABC transporter,permease</fullName>
    </submittedName>
</protein>
<evidence type="ECO:0000256" key="1">
    <source>
        <dbReference type="ARBA" id="ARBA00004651"/>
    </source>
</evidence>
<evidence type="ECO:0000256" key="3">
    <source>
        <dbReference type="ARBA" id="ARBA00022692"/>
    </source>
</evidence>
<dbReference type="STRING" id="1116391.PM3016_3254"/>
<keyword evidence="5 6" id="KW-0472">Membrane</keyword>
<dbReference type="PANTHER" id="PTHR46795:SF3">
    <property type="entry name" value="ABC TRANSPORTER PERMEASE"/>
    <property type="match status" value="1"/>
</dbReference>
<dbReference type="Pfam" id="PF02687">
    <property type="entry name" value="FtsX"/>
    <property type="match status" value="1"/>
</dbReference>